<dbReference type="PANTHER" id="PTHR24421:SF37">
    <property type="entry name" value="SENSOR HISTIDINE KINASE NARS"/>
    <property type="match status" value="1"/>
</dbReference>
<keyword evidence="3" id="KW-0808">Transferase</keyword>
<organism evidence="13 14">
    <name type="scientific">Larkinella knui</name>
    <dbReference type="NCBI Taxonomy" id="2025310"/>
    <lineage>
        <taxon>Bacteria</taxon>
        <taxon>Pseudomonadati</taxon>
        <taxon>Bacteroidota</taxon>
        <taxon>Cytophagia</taxon>
        <taxon>Cytophagales</taxon>
        <taxon>Spirosomataceae</taxon>
        <taxon>Larkinella</taxon>
    </lineage>
</organism>
<evidence type="ECO:0000313" key="13">
    <source>
        <dbReference type="EMBL" id="RRB17223.1"/>
    </source>
</evidence>
<accession>A0A3P1CVC6</accession>
<evidence type="ECO:0000256" key="9">
    <source>
        <dbReference type="SAM" id="Phobius"/>
    </source>
</evidence>
<dbReference type="Pfam" id="PF13374">
    <property type="entry name" value="TPR_10"/>
    <property type="match status" value="1"/>
</dbReference>
<evidence type="ECO:0000256" key="8">
    <source>
        <dbReference type="ARBA" id="ARBA00023136"/>
    </source>
</evidence>
<comment type="subcellular location">
    <subcellularLocation>
        <location evidence="1">Cell membrane</location>
        <topology evidence="1">Multi-pass membrane protein</topology>
    </subcellularLocation>
</comment>
<evidence type="ECO:0000256" key="4">
    <source>
        <dbReference type="ARBA" id="ARBA00022692"/>
    </source>
</evidence>
<dbReference type="Gene3D" id="1.20.5.1930">
    <property type="match status" value="1"/>
</dbReference>
<keyword evidence="2" id="KW-1003">Cell membrane</keyword>
<evidence type="ECO:0000256" key="6">
    <source>
        <dbReference type="ARBA" id="ARBA00022989"/>
    </source>
</evidence>
<evidence type="ECO:0000259" key="12">
    <source>
        <dbReference type="Pfam" id="PF07730"/>
    </source>
</evidence>
<sequence>MKLFQHLVLFMGLLGVSFALQAQRYETPPFNFDRNTDQPYVDSLLRVTRIRLLELDGLRPTPTVDTARMEYQYFLAHVQYSGITYRDSALFLANQLIRYAERKKNLKYQIKALLLVERYYRAHKTNYPQALRLNYRILSLVEMNPRLYGSYVWRIYRNMGQINCWIGEYDEAVAYLQKSIAEFGKENRNDPTNLADLHQFLADAYKRQGHLDKAESHYLLAWDLLNQNGSWISNKAYLTNEIGRLYSSLRKTDQAVWYLKQSVAYWDQLKSPLPQSDALADLAEAYFDQGQYAEAITTAKAALAKNQKVHSTMLTAYGVLVKTYEHQQDWKNAFAYQRLYNDKKEEQHQAINPTESIHMKAKLASDWLESMYLQEQLAQNQRYEMLAKQAEIDRLQNAYKTNELLGLARTNTLKLQLETQQLKNVAAQKQARQQATIKQLHIERLRLGLAAQKGLRNQLFAGIAIISLLGILLLYYSLRLRRTNQALLTKNREIEIALIRGQTIERKRVATELHDRVSSLLGATKMTFQTIDSEMLTPRNKKLYENSLNLLNDAVAQVHQLSRNLIPEQLLQQDLVVSLKNLVSKLNLVGKTVFSLALEPAENFPLTQEAKFNLYVICLELCTNILRHARARTATIELVQHDDCLVLQLYDDGIGLIHSTEVGMGLHNIRERAETIGAQFWMESGESNGTKASITLPLTFS</sequence>
<keyword evidence="7" id="KW-0902">Two-component regulatory system</keyword>
<feature type="chain" id="PRO_5018329362" evidence="10">
    <location>
        <begin position="23"/>
        <end position="701"/>
    </location>
</feature>
<dbReference type="InterPro" id="IPR011990">
    <property type="entry name" value="TPR-like_helical_dom_sf"/>
</dbReference>
<dbReference type="GO" id="GO:0046983">
    <property type="term" value="F:protein dimerization activity"/>
    <property type="evidence" value="ECO:0007669"/>
    <property type="project" value="InterPro"/>
</dbReference>
<evidence type="ECO:0000313" key="14">
    <source>
        <dbReference type="Proteomes" id="UP000274271"/>
    </source>
</evidence>
<dbReference type="Pfam" id="PF13424">
    <property type="entry name" value="TPR_12"/>
    <property type="match status" value="1"/>
</dbReference>
<evidence type="ECO:0000256" key="10">
    <source>
        <dbReference type="SAM" id="SignalP"/>
    </source>
</evidence>
<dbReference type="Pfam" id="PF07730">
    <property type="entry name" value="HisKA_3"/>
    <property type="match status" value="1"/>
</dbReference>
<evidence type="ECO:0000256" key="5">
    <source>
        <dbReference type="ARBA" id="ARBA00022777"/>
    </source>
</evidence>
<dbReference type="OrthoDB" id="613934at2"/>
<dbReference type="PANTHER" id="PTHR24421">
    <property type="entry name" value="NITRATE/NITRITE SENSOR PROTEIN NARX-RELATED"/>
    <property type="match status" value="1"/>
</dbReference>
<dbReference type="RefSeq" id="WP_124903610.1">
    <property type="nucleotide sequence ID" value="NZ_RQJP01000001.1"/>
</dbReference>
<dbReference type="Proteomes" id="UP000274271">
    <property type="component" value="Unassembled WGS sequence"/>
</dbReference>
<dbReference type="InterPro" id="IPR011712">
    <property type="entry name" value="Sig_transdc_His_kin_sub3_dim/P"/>
</dbReference>
<keyword evidence="4 9" id="KW-0812">Transmembrane</keyword>
<evidence type="ECO:0000256" key="3">
    <source>
        <dbReference type="ARBA" id="ARBA00022679"/>
    </source>
</evidence>
<gene>
    <name evidence="13" type="ORF">EHT87_02770</name>
</gene>
<evidence type="ECO:0000256" key="1">
    <source>
        <dbReference type="ARBA" id="ARBA00004651"/>
    </source>
</evidence>
<feature type="transmembrane region" description="Helical" evidence="9">
    <location>
        <begin position="459"/>
        <end position="478"/>
    </location>
</feature>
<evidence type="ECO:0000259" key="11">
    <source>
        <dbReference type="Pfam" id="PF02518"/>
    </source>
</evidence>
<keyword evidence="6 9" id="KW-1133">Transmembrane helix</keyword>
<dbReference type="SUPFAM" id="SSF55874">
    <property type="entry name" value="ATPase domain of HSP90 chaperone/DNA topoisomerase II/histidine kinase"/>
    <property type="match status" value="1"/>
</dbReference>
<dbReference type="EMBL" id="RQJP01000001">
    <property type="protein sequence ID" value="RRB17223.1"/>
    <property type="molecule type" value="Genomic_DNA"/>
</dbReference>
<dbReference type="InterPro" id="IPR003594">
    <property type="entry name" value="HATPase_dom"/>
</dbReference>
<keyword evidence="8 9" id="KW-0472">Membrane</keyword>
<name>A0A3P1CVC6_9BACT</name>
<evidence type="ECO:0000256" key="2">
    <source>
        <dbReference type="ARBA" id="ARBA00022475"/>
    </source>
</evidence>
<comment type="caution">
    <text evidence="13">The sequence shown here is derived from an EMBL/GenBank/DDBJ whole genome shotgun (WGS) entry which is preliminary data.</text>
</comment>
<dbReference type="InterPro" id="IPR050482">
    <property type="entry name" value="Sensor_HK_TwoCompSys"/>
</dbReference>
<proteinExistence type="predicted"/>
<dbReference type="SMART" id="SM00028">
    <property type="entry name" value="TPR"/>
    <property type="match status" value="4"/>
</dbReference>
<dbReference type="GO" id="GO:0000155">
    <property type="term" value="F:phosphorelay sensor kinase activity"/>
    <property type="evidence" value="ECO:0007669"/>
    <property type="project" value="InterPro"/>
</dbReference>
<dbReference type="Pfam" id="PF02518">
    <property type="entry name" value="HATPase_c"/>
    <property type="match status" value="1"/>
</dbReference>
<dbReference type="GO" id="GO:0005886">
    <property type="term" value="C:plasma membrane"/>
    <property type="evidence" value="ECO:0007669"/>
    <property type="project" value="UniProtKB-SubCell"/>
</dbReference>
<dbReference type="Gene3D" id="1.25.40.10">
    <property type="entry name" value="Tetratricopeptide repeat domain"/>
    <property type="match status" value="2"/>
</dbReference>
<dbReference type="InterPro" id="IPR036890">
    <property type="entry name" value="HATPase_C_sf"/>
</dbReference>
<feature type="domain" description="Signal transduction histidine kinase subgroup 3 dimerisation and phosphoacceptor" evidence="12">
    <location>
        <begin position="505"/>
        <end position="569"/>
    </location>
</feature>
<keyword evidence="14" id="KW-1185">Reference proteome</keyword>
<dbReference type="AlphaFoldDB" id="A0A3P1CVC6"/>
<feature type="signal peptide" evidence="10">
    <location>
        <begin position="1"/>
        <end position="22"/>
    </location>
</feature>
<dbReference type="SUPFAM" id="SSF48452">
    <property type="entry name" value="TPR-like"/>
    <property type="match status" value="1"/>
</dbReference>
<feature type="domain" description="Histidine kinase/HSP90-like ATPase" evidence="11">
    <location>
        <begin position="614"/>
        <end position="699"/>
    </location>
</feature>
<evidence type="ECO:0000256" key="7">
    <source>
        <dbReference type="ARBA" id="ARBA00023012"/>
    </source>
</evidence>
<dbReference type="InterPro" id="IPR019734">
    <property type="entry name" value="TPR_rpt"/>
</dbReference>
<dbReference type="CDD" id="cd16917">
    <property type="entry name" value="HATPase_UhpB-NarQ-NarX-like"/>
    <property type="match status" value="1"/>
</dbReference>
<protein>
    <submittedName>
        <fullName evidence="13">Uncharacterized protein</fullName>
    </submittedName>
</protein>
<dbReference type="Gene3D" id="3.30.565.10">
    <property type="entry name" value="Histidine kinase-like ATPase, C-terminal domain"/>
    <property type="match status" value="1"/>
</dbReference>
<keyword evidence="10" id="KW-0732">Signal</keyword>
<reference evidence="13 14" key="1">
    <citation type="submission" date="2018-11" db="EMBL/GenBank/DDBJ databases">
        <authorList>
            <person name="Zhou Z."/>
            <person name="Wang G."/>
        </authorList>
    </citation>
    <scope>NUCLEOTIDE SEQUENCE [LARGE SCALE GENOMIC DNA]</scope>
    <source>
        <strain evidence="13 14">KCTC42998</strain>
    </source>
</reference>
<keyword evidence="5" id="KW-0418">Kinase</keyword>